<sequence>MSRHALLLSSSHLFSLLLGAYLHSALVSGDLQELAQLRSLRRAARMKRVKAGAAALLVLGAAWRLRRR</sequence>
<feature type="signal peptide" evidence="1">
    <location>
        <begin position="1"/>
        <end position="19"/>
    </location>
</feature>
<dbReference type="EMBL" id="BRYB01000747">
    <property type="protein sequence ID" value="GMI36784.1"/>
    <property type="molecule type" value="Genomic_DNA"/>
</dbReference>
<organism evidence="2 3">
    <name type="scientific">Tetraparma gracilis</name>
    <dbReference type="NCBI Taxonomy" id="2962635"/>
    <lineage>
        <taxon>Eukaryota</taxon>
        <taxon>Sar</taxon>
        <taxon>Stramenopiles</taxon>
        <taxon>Ochrophyta</taxon>
        <taxon>Bolidophyceae</taxon>
        <taxon>Parmales</taxon>
        <taxon>Triparmaceae</taxon>
        <taxon>Tetraparma</taxon>
    </lineage>
</organism>
<keyword evidence="3" id="KW-1185">Reference proteome</keyword>
<keyword evidence="1" id="KW-0732">Signal</keyword>
<evidence type="ECO:0000313" key="2">
    <source>
        <dbReference type="EMBL" id="GMI36784.1"/>
    </source>
</evidence>
<dbReference type="Proteomes" id="UP001165060">
    <property type="component" value="Unassembled WGS sequence"/>
</dbReference>
<protein>
    <submittedName>
        <fullName evidence="2">Uncharacterized protein</fullName>
    </submittedName>
</protein>
<gene>
    <name evidence="2" type="ORF">TeGR_g12936</name>
</gene>
<name>A0ABQ6MZS3_9STRA</name>
<feature type="chain" id="PRO_5045827958" evidence="1">
    <location>
        <begin position="20"/>
        <end position="68"/>
    </location>
</feature>
<comment type="caution">
    <text evidence="2">The sequence shown here is derived from an EMBL/GenBank/DDBJ whole genome shotgun (WGS) entry which is preliminary data.</text>
</comment>
<reference evidence="2 3" key="1">
    <citation type="journal article" date="2023" name="Commun. Biol.">
        <title>Genome analysis of Parmales, the sister group of diatoms, reveals the evolutionary specialization of diatoms from phago-mixotrophs to photoautotrophs.</title>
        <authorList>
            <person name="Ban H."/>
            <person name="Sato S."/>
            <person name="Yoshikawa S."/>
            <person name="Yamada K."/>
            <person name="Nakamura Y."/>
            <person name="Ichinomiya M."/>
            <person name="Sato N."/>
            <person name="Blanc-Mathieu R."/>
            <person name="Endo H."/>
            <person name="Kuwata A."/>
            <person name="Ogata H."/>
        </authorList>
    </citation>
    <scope>NUCLEOTIDE SEQUENCE [LARGE SCALE GENOMIC DNA]</scope>
</reference>
<proteinExistence type="predicted"/>
<evidence type="ECO:0000313" key="3">
    <source>
        <dbReference type="Proteomes" id="UP001165060"/>
    </source>
</evidence>
<evidence type="ECO:0000256" key="1">
    <source>
        <dbReference type="SAM" id="SignalP"/>
    </source>
</evidence>
<accession>A0ABQ6MZS3</accession>